<reference evidence="4 5" key="1">
    <citation type="submission" date="2019-07" db="EMBL/GenBank/DDBJ databases">
        <title>Draft genome assembly of a fouling barnacle, Amphibalanus amphitrite (Darwin, 1854): The first reference genome for Thecostraca.</title>
        <authorList>
            <person name="Kim W."/>
        </authorList>
    </citation>
    <scope>NUCLEOTIDE SEQUENCE [LARGE SCALE GENOMIC DNA]</scope>
    <source>
        <strain evidence="4">SNU_AA5</strain>
        <tissue evidence="4">Soma without cirri and trophi</tissue>
    </source>
</reference>
<dbReference type="PANTHER" id="PTHR13287:SF2">
    <property type="entry name" value="ADIPOSE-SECRETED SIGNALING PROTEIN"/>
    <property type="match status" value="1"/>
</dbReference>
<dbReference type="AlphaFoldDB" id="A0A6A4VXX6"/>
<dbReference type="InterPro" id="IPR026794">
    <property type="entry name" value="ADISSP"/>
</dbReference>
<keyword evidence="5" id="KW-1185">Reference proteome</keyword>
<dbReference type="Pfam" id="PF15006">
    <property type="entry name" value="DUF4517"/>
    <property type="match status" value="1"/>
</dbReference>
<proteinExistence type="inferred from homology"/>
<evidence type="ECO:0000313" key="4">
    <source>
        <dbReference type="EMBL" id="KAF0299035.1"/>
    </source>
</evidence>
<evidence type="ECO:0000256" key="1">
    <source>
        <dbReference type="ARBA" id="ARBA00035018"/>
    </source>
</evidence>
<evidence type="ECO:0000256" key="3">
    <source>
        <dbReference type="SAM" id="MobiDB-lite"/>
    </source>
</evidence>
<gene>
    <name evidence="4" type="primary">CT027</name>
    <name evidence="4" type="ORF">FJT64_000390</name>
</gene>
<feature type="region of interest" description="Disordered" evidence="3">
    <location>
        <begin position="1"/>
        <end position="32"/>
    </location>
</feature>
<evidence type="ECO:0000313" key="5">
    <source>
        <dbReference type="Proteomes" id="UP000440578"/>
    </source>
</evidence>
<protein>
    <recommendedName>
        <fullName evidence="2">Adipose-secreted signaling protein</fullName>
    </recommendedName>
</protein>
<feature type="compositionally biased region" description="Basic and acidic residues" evidence="3">
    <location>
        <begin position="15"/>
        <end position="25"/>
    </location>
</feature>
<dbReference type="PANTHER" id="PTHR13287">
    <property type="entry name" value="ADIPOSE-SECRETED SIGNALING PROTEIN"/>
    <property type="match status" value="1"/>
</dbReference>
<dbReference type="OrthoDB" id="6246153at2759"/>
<organism evidence="4 5">
    <name type="scientific">Amphibalanus amphitrite</name>
    <name type="common">Striped barnacle</name>
    <name type="synonym">Balanus amphitrite</name>
    <dbReference type="NCBI Taxonomy" id="1232801"/>
    <lineage>
        <taxon>Eukaryota</taxon>
        <taxon>Metazoa</taxon>
        <taxon>Ecdysozoa</taxon>
        <taxon>Arthropoda</taxon>
        <taxon>Crustacea</taxon>
        <taxon>Multicrustacea</taxon>
        <taxon>Cirripedia</taxon>
        <taxon>Thoracica</taxon>
        <taxon>Thoracicalcarea</taxon>
        <taxon>Balanomorpha</taxon>
        <taxon>Balanoidea</taxon>
        <taxon>Balanidae</taxon>
        <taxon>Amphibalaninae</taxon>
        <taxon>Amphibalanus</taxon>
    </lineage>
</organism>
<accession>A0A6A4VXX6</accession>
<dbReference type="EMBL" id="VIIS01001398">
    <property type="protein sequence ID" value="KAF0299035.1"/>
    <property type="molecule type" value="Genomic_DNA"/>
</dbReference>
<dbReference type="Proteomes" id="UP000440578">
    <property type="component" value="Unassembled WGS sequence"/>
</dbReference>
<comment type="similarity">
    <text evidence="1">Belongs to the ADISSP family.</text>
</comment>
<comment type="caution">
    <text evidence="4">The sequence shown here is derived from an EMBL/GenBank/DDBJ whole genome shotgun (WGS) entry which is preliminary data.</text>
</comment>
<name>A0A6A4VXX6_AMPAM</name>
<sequence>MEVSEPTNHAAAAAERGEHHVHFSETGEDGDQLEPVHKVDVCVEEDKIAIHAGFLKALHQYRVTCRVPVRCHGWTPTDIPSLHWRVQTTHELPDGGTELTLHVVARKEKLLKEKLVLTAPDGSDSVTLELNARVLGKNTGTPFLRDGVHLEGVIKDDDASESSDWRGFD</sequence>
<evidence type="ECO:0000256" key="2">
    <source>
        <dbReference type="ARBA" id="ARBA00035300"/>
    </source>
</evidence>